<comment type="subcellular location">
    <subcellularLocation>
        <location evidence="1 6">Nucleus</location>
    </subcellularLocation>
</comment>
<keyword evidence="9" id="KW-1185">Reference proteome</keyword>
<evidence type="ECO:0000313" key="8">
    <source>
        <dbReference type="EMBL" id="CAL5228168.1"/>
    </source>
</evidence>
<dbReference type="InterPro" id="IPR044888">
    <property type="entry name" value="Mediatior_Med7_sf"/>
</dbReference>
<dbReference type="Proteomes" id="UP001497392">
    <property type="component" value="Unassembled WGS sequence"/>
</dbReference>
<dbReference type="Pfam" id="PF05983">
    <property type="entry name" value="Med7"/>
    <property type="match status" value="1"/>
</dbReference>
<reference evidence="8 9" key="1">
    <citation type="submission" date="2024-06" db="EMBL/GenBank/DDBJ databases">
        <authorList>
            <person name="Kraege A."/>
            <person name="Thomma B."/>
        </authorList>
    </citation>
    <scope>NUCLEOTIDE SEQUENCE [LARGE SCALE GENOMIC DNA]</scope>
</reference>
<comment type="caution">
    <text evidence="8">The sequence shown here is derived from an EMBL/GenBank/DDBJ whole genome shotgun (WGS) entry which is preliminary data.</text>
</comment>
<evidence type="ECO:0000256" key="7">
    <source>
        <dbReference type="SAM" id="MobiDB-lite"/>
    </source>
</evidence>
<comment type="similarity">
    <text evidence="2 6">Belongs to the Mediator complex subunit 7 family.</text>
</comment>
<evidence type="ECO:0000256" key="1">
    <source>
        <dbReference type="ARBA" id="ARBA00004123"/>
    </source>
</evidence>
<comment type="function">
    <text evidence="6">Component of the Mediator complex, a coactivator involved in the regulated transcription of nearly all RNA polymerase II-dependent genes. Mediator functions as a bridge to convey information from gene-specific regulatory proteins to the basal RNA polymerase II transcription machinery.</text>
</comment>
<evidence type="ECO:0000256" key="6">
    <source>
        <dbReference type="RuleBase" id="RU364060"/>
    </source>
</evidence>
<proteinExistence type="inferred from homology"/>
<dbReference type="PANTHER" id="PTHR21428">
    <property type="entry name" value="MEDIATOR OF RNA POLYMERASE II TRANSCRIPTION SUBUNIT 7"/>
    <property type="match status" value="1"/>
</dbReference>
<keyword evidence="6" id="KW-0010">Activator</keyword>
<keyword evidence="4 6" id="KW-0804">Transcription</keyword>
<comment type="subunit">
    <text evidence="6">Component of the Mediator complex.</text>
</comment>
<dbReference type="SUPFAM" id="SSF140718">
    <property type="entry name" value="Mediator hinge subcomplex-like"/>
    <property type="match status" value="1"/>
</dbReference>
<dbReference type="PANTHER" id="PTHR21428:SF11">
    <property type="entry name" value="MEDIATOR OF RNA POLYMERASE II TRANSCRIPTION SUBUNIT 7"/>
    <property type="match status" value="1"/>
</dbReference>
<evidence type="ECO:0000313" key="9">
    <source>
        <dbReference type="Proteomes" id="UP001497392"/>
    </source>
</evidence>
<keyword evidence="5 6" id="KW-0539">Nucleus</keyword>
<dbReference type="EMBL" id="CAXHTA020000018">
    <property type="protein sequence ID" value="CAL5228168.1"/>
    <property type="molecule type" value="Genomic_DNA"/>
</dbReference>
<keyword evidence="3 6" id="KW-0805">Transcription regulation</keyword>
<evidence type="ECO:0000256" key="2">
    <source>
        <dbReference type="ARBA" id="ARBA00009994"/>
    </source>
</evidence>
<organism evidence="8 9">
    <name type="scientific">Coccomyxa viridis</name>
    <dbReference type="NCBI Taxonomy" id="1274662"/>
    <lineage>
        <taxon>Eukaryota</taxon>
        <taxon>Viridiplantae</taxon>
        <taxon>Chlorophyta</taxon>
        <taxon>core chlorophytes</taxon>
        <taxon>Trebouxiophyceae</taxon>
        <taxon>Trebouxiophyceae incertae sedis</taxon>
        <taxon>Coccomyxaceae</taxon>
        <taxon>Coccomyxa</taxon>
    </lineage>
</organism>
<dbReference type="InterPro" id="IPR009244">
    <property type="entry name" value="Mediatior_Med7"/>
</dbReference>
<evidence type="ECO:0000256" key="5">
    <source>
        <dbReference type="ARBA" id="ARBA00023242"/>
    </source>
</evidence>
<feature type="region of interest" description="Disordered" evidence="7">
    <location>
        <begin position="175"/>
        <end position="198"/>
    </location>
</feature>
<dbReference type="Gene3D" id="6.10.140.200">
    <property type="match status" value="1"/>
</dbReference>
<gene>
    <name evidence="8" type="primary">g11249</name>
    <name evidence="8" type="ORF">VP750_LOCUS10074</name>
</gene>
<protein>
    <recommendedName>
        <fullName evidence="6">Mediator of RNA polymerase II transcription subunit 7</fullName>
    </recommendedName>
</protein>
<accession>A0ABP1GBX0</accession>
<dbReference type="InterPro" id="IPR037212">
    <property type="entry name" value="Med7/Med21-like"/>
</dbReference>
<sequence length="198" mass="21868">MSAAETDVQQAFPPPPPYYQDFAAFADASQDSSLPEPPPPIKGEYQLFGELHTTEDGIPPLTVRPLFSVDAPGSVDFRTELRKLNKELLFCFLDLINTLVERPSAYARSVENVGLVARNMHYLLNALRGHQARATLEETLRQEISDGKQAVEDLRSAAQRAQQLLERSEAVAQHAGISDKAEGQPELQTAADDMCYEA</sequence>
<evidence type="ECO:0000256" key="3">
    <source>
        <dbReference type="ARBA" id="ARBA00023015"/>
    </source>
</evidence>
<name>A0ABP1GBX0_9CHLO</name>
<evidence type="ECO:0000256" key="4">
    <source>
        <dbReference type="ARBA" id="ARBA00023163"/>
    </source>
</evidence>